<protein>
    <submittedName>
        <fullName evidence="1">Uncharacterized protein</fullName>
    </submittedName>
</protein>
<dbReference type="Proteomes" id="UP001178148">
    <property type="component" value="Unassembled WGS sequence"/>
</dbReference>
<dbReference type="AlphaFoldDB" id="A0AA90NMV9"/>
<reference evidence="1 2" key="1">
    <citation type="journal article" date="2023" name="bioRxiv">
        <title>An intranuclear bacterial parasite of deep-sea mussels expresses apoptosis inhibitors acquired from its host.</title>
        <authorList>
            <person name="Gonzalez Porras M.A."/>
            <person name="Assie A."/>
            <person name="Tietjen M."/>
            <person name="Violette M."/>
            <person name="Kleiner M."/>
            <person name="Gruber-Vodicka H."/>
            <person name="Dubilier N."/>
            <person name="Leisch N."/>
        </authorList>
    </citation>
    <scope>NUCLEOTIDE SEQUENCE [LARGE SCALE GENOMIC DNA]</scope>
    <source>
        <strain evidence="1">IAP13</strain>
    </source>
</reference>
<organism evidence="1 2">
    <name type="scientific">Candidatus Endonucleibacter bathymodioli</name>
    <dbReference type="NCBI Taxonomy" id="539814"/>
    <lineage>
        <taxon>Bacteria</taxon>
        <taxon>Pseudomonadati</taxon>
        <taxon>Pseudomonadota</taxon>
        <taxon>Gammaproteobacteria</taxon>
        <taxon>Oceanospirillales</taxon>
        <taxon>Endozoicomonadaceae</taxon>
        <taxon>Candidatus Endonucleibacter</taxon>
    </lineage>
</organism>
<evidence type="ECO:0000313" key="1">
    <source>
        <dbReference type="EMBL" id="MDP0589675.1"/>
    </source>
</evidence>
<sequence length="55" mass="5767">MGRAAGRAVNCSRIRPVLAALYGCYTVAIDVALGDAAVIVQTRHINGKLIVQNAD</sequence>
<name>A0AA90NMV9_9GAMM</name>
<keyword evidence="2" id="KW-1185">Reference proteome</keyword>
<comment type="caution">
    <text evidence="1">The sequence shown here is derived from an EMBL/GenBank/DDBJ whole genome shotgun (WGS) entry which is preliminary data.</text>
</comment>
<proteinExistence type="predicted"/>
<gene>
    <name evidence="1" type="ORF">QS748_11005</name>
</gene>
<accession>A0AA90NMV9</accession>
<dbReference type="EMBL" id="JASXSV010000018">
    <property type="protein sequence ID" value="MDP0589675.1"/>
    <property type="molecule type" value="Genomic_DNA"/>
</dbReference>
<evidence type="ECO:0000313" key="2">
    <source>
        <dbReference type="Proteomes" id="UP001178148"/>
    </source>
</evidence>